<evidence type="ECO:0000313" key="3">
    <source>
        <dbReference type="Proteomes" id="UP000036987"/>
    </source>
</evidence>
<feature type="region of interest" description="Disordered" evidence="1">
    <location>
        <begin position="1163"/>
        <end position="1249"/>
    </location>
</feature>
<dbReference type="PANTHER" id="PTHR34536">
    <property type="entry name" value="DENTIN SIALOPHOSPHOPROTEIN-LIKE PROTEIN"/>
    <property type="match status" value="1"/>
</dbReference>
<feature type="compositionally biased region" description="Basic and acidic residues" evidence="1">
    <location>
        <begin position="1003"/>
        <end position="1013"/>
    </location>
</feature>
<dbReference type="OrthoDB" id="758862at2759"/>
<name>A0A0K9PLX5_ZOSMR</name>
<feature type="compositionally biased region" description="Low complexity" evidence="1">
    <location>
        <begin position="861"/>
        <end position="875"/>
    </location>
</feature>
<feature type="compositionally biased region" description="Basic and acidic residues" evidence="1">
    <location>
        <begin position="646"/>
        <end position="661"/>
    </location>
</feature>
<sequence length="1249" mass="140224">MQMSDKKENGVKLSWQHLSGISGIPLKKRPLSFLRSQSPPSPSSQITHATKLNEVKIEPPNSPTKDYKTPSDLSHQKSLTRNVDATTVSLFKGKDEPIGDNETSLKCSRVSDSRNQGYVTTVDSSFALELTTCTKPVLDDSIASGTTGNIESNPKITEKPEYSFLETTIEKIPSDKSAFHRVFGKTEASSLKESISLNTESDYNDLLMQEKVDSSYGDTPFDVQCNMAEPALTSNLAQNFAKRSHWDLNTMMDTWGGLLTSKGMIDGKVKTANLLQKYSKNDKLLKLSHSAMLPTGHLSSDAHIDLHLSPVSETPSKFTPIIVHVPKTNTNGCLSDLSLTMKPSSTILKPVKSESHVINDSNVDISNSKLISHTIVKSEPSTSVHRLVSSKISSASSLSVKSESQEMDYRMRMETMEESLQHKEKPASYMDNYIPGTDMQENIRQIDDGMISKSTVTNSNISCNLQLKMHNTDILNGIKEPKVTVWTASTDKDKEKNNHQATRTALYNENIDKSSKTTVTMGTSKANITTALNSESMVHCSKNSISSTHLLVASETNGIGHGSLDVKSDMHFESPKQKQENNDEYYNTCDAEGGMNMATSETDAIGSMDRLTNVSSKSPKLRSQNNAKLSYSCDADSRTHTNHVGIHHDDDMEDGEVRDPQHYSSNDPPSDEKHEIDLKHIRVKEDTKNKEGDHFLKCNSNQSIEEIELHPTEDVNKSFLPTIETTNESPTNMITDSPSHHMSETISRIASSENIITPFEEQQGEVIVENKKSSDSKLLPKILSAASNSETLVNTGDTENGFRRGDDSYLNSFPRNVSPERSVYGSRTTISRRNGFRRGSDPYMKSFPRSFSPGRPYGYRSTLSSHNDKNSSSWSQRNDKYRGIRGGKGGNYRDLRVYEKDRIRDGSKQFSGSGNLRYTRPRNPPETSFAAFVGESTDSAGGEAGTSGNDKLEIFSPRPSRRWSPRRREGSMLVNKQFINRTMRGHSNYSRGGNSSYIRRSRREISPDQERESPNISMRPRLRSPHLWSPQRLPDEFDVHPELIPCRSPQSLRFQRVGSPIEDGSFAENMAGRRHGSPPFVSRGRDGMRMREYDYPRHGRSIQRNVRRFQLIDPRVNVEEECFGEVAQASQLNGMPREARMERNFNSGHSGFVRYINRRYNDDAGISDDNSRNFSYRIERGPSRPMRFRPDTGEEQPHRQQTLRGDHCVRNRMEDSPRRIRGLDGQEGSSYDVDETQGGSSSALKRRRF</sequence>
<accession>A0A0K9PLX5</accession>
<feature type="region of interest" description="Disordered" evidence="1">
    <location>
        <begin position="31"/>
        <end position="75"/>
    </location>
</feature>
<feature type="region of interest" description="Disordered" evidence="1">
    <location>
        <begin position="936"/>
        <end position="967"/>
    </location>
</feature>
<feature type="region of interest" description="Disordered" evidence="1">
    <location>
        <begin position="984"/>
        <end position="1022"/>
    </location>
</feature>
<dbReference type="PANTHER" id="PTHR34536:SF6">
    <property type="entry name" value="DENTIN SIALOPHOSPHOPROTEIN-LIKE PROTEIN"/>
    <property type="match status" value="1"/>
</dbReference>
<organism evidence="2 3">
    <name type="scientific">Zostera marina</name>
    <name type="common">Eelgrass</name>
    <dbReference type="NCBI Taxonomy" id="29655"/>
    <lineage>
        <taxon>Eukaryota</taxon>
        <taxon>Viridiplantae</taxon>
        <taxon>Streptophyta</taxon>
        <taxon>Embryophyta</taxon>
        <taxon>Tracheophyta</taxon>
        <taxon>Spermatophyta</taxon>
        <taxon>Magnoliopsida</taxon>
        <taxon>Liliopsida</taxon>
        <taxon>Zosteraceae</taxon>
        <taxon>Zostera</taxon>
    </lineage>
</organism>
<feature type="region of interest" description="Disordered" evidence="1">
    <location>
        <begin position="906"/>
        <end position="925"/>
    </location>
</feature>
<proteinExistence type="predicted"/>
<feature type="region of interest" description="Disordered" evidence="1">
    <location>
        <begin position="639"/>
        <end position="678"/>
    </location>
</feature>
<gene>
    <name evidence="2" type="ORF">ZOSMA_1G00340</name>
</gene>
<feature type="compositionally biased region" description="Basic and acidic residues" evidence="1">
    <location>
        <begin position="1177"/>
        <end position="1224"/>
    </location>
</feature>
<protein>
    <submittedName>
        <fullName evidence="2">Uncharacterized protein</fullName>
    </submittedName>
</protein>
<dbReference type="Proteomes" id="UP000036987">
    <property type="component" value="Unassembled WGS sequence"/>
</dbReference>
<feature type="compositionally biased region" description="Polar residues" evidence="1">
    <location>
        <begin position="984"/>
        <end position="994"/>
    </location>
</feature>
<comment type="caution">
    <text evidence="2">The sequence shown here is derived from an EMBL/GenBank/DDBJ whole genome shotgun (WGS) entry which is preliminary data.</text>
</comment>
<dbReference type="AlphaFoldDB" id="A0A0K9PLX5"/>
<dbReference type="EMBL" id="LFYR01000729">
    <property type="protein sequence ID" value="KMZ70063.1"/>
    <property type="molecule type" value="Genomic_DNA"/>
</dbReference>
<feature type="region of interest" description="Disordered" evidence="1">
    <location>
        <begin position="790"/>
        <end position="888"/>
    </location>
</feature>
<reference evidence="3" key="1">
    <citation type="journal article" date="2016" name="Nature">
        <title>The genome of the seagrass Zostera marina reveals angiosperm adaptation to the sea.</title>
        <authorList>
            <person name="Olsen J.L."/>
            <person name="Rouze P."/>
            <person name="Verhelst B."/>
            <person name="Lin Y.-C."/>
            <person name="Bayer T."/>
            <person name="Collen J."/>
            <person name="Dattolo E."/>
            <person name="De Paoli E."/>
            <person name="Dittami S."/>
            <person name="Maumus F."/>
            <person name="Michel G."/>
            <person name="Kersting A."/>
            <person name="Lauritano C."/>
            <person name="Lohaus R."/>
            <person name="Toepel M."/>
            <person name="Tonon T."/>
            <person name="Vanneste K."/>
            <person name="Amirebrahimi M."/>
            <person name="Brakel J."/>
            <person name="Bostroem C."/>
            <person name="Chovatia M."/>
            <person name="Grimwood J."/>
            <person name="Jenkins J.W."/>
            <person name="Jueterbock A."/>
            <person name="Mraz A."/>
            <person name="Stam W.T."/>
            <person name="Tice H."/>
            <person name="Bornberg-Bauer E."/>
            <person name="Green P.J."/>
            <person name="Pearson G.A."/>
            <person name="Procaccini G."/>
            <person name="Duarte C.M."/>
            <person name="Schmutz J."/>
            <person name="Reusch T.B.H."/>
            <person name="Van de Peer Y."/>
        </authorList>
    </citation>
    <scope>NUCLEOTIDE SEQUENCE [LARGE SCALE GENOMIC DNA]</scope>
    <source>
        <strain evidence="3">cv. Finnish</strain>
    </source>
</reference>
<evidence type="ECO:0000256" key="1">
    <source>
        <dbReference type="SAM" id="MobiDB-lite"/>
    </source>
</evidence>
<feature type="region of interest" description="Disordered" evidence="1">
    <location>
        <begin position="1066"/>
        <end position="1086"/>
    </location>
</feature>
<keyword evidence="3" id="KW-1185">Reference proteome</keyword>
<evidence type="ECO:0000313" key="2">
    <source>
        <dbReference type="EMBL" id="KMZ70063.1"/>
    </source>
</evidence>